<dbReference type="Gene3D" id="1.10.3210.10">
    <property type="entry name" value="Hypothetical protein af1432"/>
    <property type="match status" value="1"/>
</dbReference>
<evidence type="ECO:0000259" key="1">
    <source>
        <dbReference type="Pfam" id="PF21447"/>
    </source>
</evidence>
<dbReference type="Proteomes" id="UP000030645">
    <property type="component" value="Unassembled WGS sequence"/>
</dbReference>
<evidence type="ECO:0000313" key="3">
    <source>
        <dbReference type="Proteomes" id="UP000030645"/>
    </source>
</evidence>
<dbReference type="EMBL" id="KE345743">
    <property type="protein sequence ID" value="EXC13327.1"/>
    <property type="molecule type" value="Genomic_DNA"/>
</dbReference>
<sequence length="252" mass="29289">MLHNIGHFTGKKGYHKQSYRIIMNGDHLHGYSAEEIKLIALLARHHRKKLPKLDHSSFKEIPKEVNILLQSFCTDLSERYASGKEVMYVYFCIFFGLFSGIARMYSNAGVANNLSRFLEFWTPAIDMMDYLQVFSGLEDRNLLSSTMLPSTESENTAEDLRQELEYFKKSLSSEDNIARLCFDIKSVPFELPSTNHNCALQCLNFQWPVLHLRMTKLLIDQWRQHALKCLNFQVPTTIVQKNFSRVLREGKL</sequence>
<dbReference type="AlphaFoldDB" id="W9RVM4"/>
<dbReference type="InterPro" id="IPR048950">
    <property type="entry name" value="Ppx_GppA_C"/>
</dbReference>
<reference evidence="3" key="1">
    <citation type="submission" date="2013-01" db="EMBL/GenBank/DDBJ databases">
        <title>Draft Genome Sequence of a Mulberry Tree, Morus notabilis C.K. Schneid.</title>
        <authorList>
            <person name="He N."/>
            <person name="Zhao S."/>
        </authorList>
    </citation>
    <scope>NUCLEOTIDE SEQUENCE</scope>
</reference>
<accession>W9RVM4</accession>
<protein>
    <recommendedName>
        <fullName evidence="1">Ppx/GppA phosphatase C-terminal domain-containing protein</fullName>
    </recommendedName>
</protein>
<dbReference type="eggNOG" id="KOG4197">
    <property type="taxonomic scope" value="Eukaryota"/>
</dbReference>
<proteinExistence type="predicted"/>
<dbReference type="SUPFAM" id="SSF109604">
    <property type="entry name" value="HD-domain/PDEase-like"/>
    <property type="match status" value="1"/>
</dbReference>
<dbReference type="Pfam" id="PF21447">
    <property type="entry name" value="Ppx-GppA_III"/>
    <property type="match status" value="1"/>
</dbReference>
<name>W9RVM4_9ROSA</name>
<gene>
    <name evidence="2" type="ORF">L484_012755</name>
</gene>
<dbReference type="GO" id="GO:0016462">
    <property type="term" value="F:pyrophosphatase activity"/>
    <property type="evidence" value="ECO:0007669"/>
    <property type="project" value="TreeGrafter"/>
</dbReference>
<dbReference type="InterPro" id="IPR050273">
    <property type="entry name" value="GppA/Ppx_hydrolase"/>
</dbReference>
<feature type="domain" description="Ppx/GppA phosphatase C-terminal" evidence="1">
    <location>
        <begin position="2"/>
        <end position="60"/>
    </location>
</feature>
<dbReference type="PANTHER" id="PTHR30005">
    <property type="entry name" value="EXOPOLYPHOSPHATASE"/>
    <property type="match status" value="1"/>
</dbReference>
<evidence type="ECO:0000313" key="2">
    <source>
        <dbReference type="EMBL" id="EXC13327.1"/>
    </source>
</evidence>
<organism evidence="2 3">
    <name type="scientific">Morus notabilis</name>
    <dbReference type="NCBI Taxonomy" id="981085"/>
    <lineage>
        <taxon>Eukaryota</taxon>
        <taxon>Viridiplantae</taxon>
        <taxon>Streptophyta</taxon>
        <taxon>Embryophyta</taxon>
        <taxon>Tracheophyta</taxon>
        <taxon>Spermatophyta</taxon>
        <taxon>Magnoliopsida</taxon>
        <taxon>eudicotyledons</taxon>
        <taxon>Gunneridae</taxon>
        <taxon>Pentapetalae</taxon>
        <taxon>rosids</taxon>
        <taxon>fabids</taxon>
        <taxon>Rosales</taxon>
        <taxon>Moraceae</taxon>
        <taxon>Moreae</taxon>
        <taxon>Morus</taxon>
    </lineage>
</organism>
<keyword evidence="3" id="KW-1185">Reference proteome</keyword>
<dbReference type="PANTHER" id="PTHR30005:SF0">
    <property type="entry name" value="RETROGRADE REGULATION PROTEIN 2"/>
    <property type="match status" value="1"/>
</dbReference>